<protein>
    <submittedName>
        <fullName evidence="1">Uncharacterized protein</fullName>
    </submittedName>
</protein>
<accession>A0ABP9RZ06</accession>
<dbReference type="Proteomes" id="UP001501570">
    <property type="component" value="Unassembled WGS sequence"/>
</dbReference>
<gene>
    <name evidence="1" type="ORF">GCM10023322_39840</name>
</gene>
<reference evidence="2" key="1">
    <citation type="journal article" date="2019" name="Int. J. Syst. Evol. Microbiol.">
        <title>The Global Catalogue of Microorganisms (GCM) 10K type strain sequencing project: providing services to taxonomists for standard genome sequencing and annotation.</title>
        <authorList>
            <consortium name="The Broad Institute Genomics Platform"/>
            <consortium name="The Broad Institute Genome Sequencing Center for Infectious Disease"/>
            <person name="Wu L."/>
            <person name="Ma J."/>
        </authorList>
    </citation>
    <scope>NUCLEOTIDE SEQUENCE [LARGE SCALE GENOMIC DNA]</scope>
    <source>
        <strain evidence="2">JCM 18304</strain>
    </source>
</reference>
<proteinExistence type="predicted"/>
<dbReference type="EMBL" id="BAABJQ010000011">
    <property type="protein sequence ID" value="GAA5188658.1"/>
    <property type="molecule type" value="Genomic_DNA"/>
</dbReference>
<name>A0ABP9RZ06_9ACTN</name>
<comment type="caution">
    <text evidence="1">The sequence shown here is derived from an EMBL/GenBank/DDBJ whole genome shotgun (WGS) entry which is preliminary data.</text>
</comment>
<evidence type="ECO:0000313" key="2">
    <source>
        <dbReference type="Proteomes" id="UP001501570"/>
    </source>
</evidence>
<dbReference type="RefSeq" id="WP_345631585.1">
    <property type="nucleotide sequence ID" value="NZ_BAABJQ010000011.1"/>
</dbReference>
<evidence type="ECO:0000313" key="1">
    <source>
        <dbReference type="EMBL" id="GAA5188658.1"/>
    </source>
</evidence>
<organism evidence="1 2">
    <name type="scientific">Rugosimonospora acidiphila</name>
    <dbReference type="NCBI Taxonomy" id="556531"/>
    <lineage>
        <taxon>Bacteria</taxon>
        <taxon>Bacillati</taxon>
        <taxon>Actinomycetota</taxon>
        <taxon>Actinomycetes</taxon>
        <taxon>Micromonosporales</taxon>
        <taxon>Micromonosporaceae</taxon>
        <taxon>Rugosimonospora</taxon>
    </lineage>
</organism>
<keyword evidence="2" id="KW-1185">Reference proteome</keyword>
<sequence>MSVNGYWASWRGRDYPASPDGALIRLYTDRPEPGFEPVGPDRYRRLMPAEEAEWFGYRRTVATLRGEPVVLLDERDDPAGARVLVEYLGDLPDGPPWWPPQRSEPGVYRAWVAAAELRDRTEQRLQAG</sequence>